<dbReference type="PANTHER" id="PTHR12110">
    <property type="entry name" value="HYDROXYPYRUVATE ISOMERASE"/>
    <property type="match status" value="1"/>
</dbReference>
<sequence>MLKNIGYASTIGEENIYKTIDFAFENNMNAVEINLNVPIYFPENFSMEERVKIKEYAMKKGITLSMHAPEDITLLQLQSSIRGATIDRLKEIIDFGIHIGGRALTLHVGPSVCFTLVDRKSYMEEFHKEEYMKILKDSLLELVNHADNKLMICVENSGRFTENLIQETLQELLETSNLSLTWDIGHSYENKYNEVEFFTKNIDKIKTCHVHDNNGKSDHQIPGTGGVNFTKIFNLMKDKDIVYIIEVRPREEAIKSFEKLRGNFF</sequence>
<dbReference type="RefSeq" id="WP_343771523.1">
    <property type="nucleotide sequence ID" value="NZ_BAAACF010000012.1"/>
</dbReference>
<dbReference type="Pfam" id="PF01261">
    <property type="entry name" value="AP_endonuc_2"/>
    <property type="match status" value="1"/>
</dbReference>
<feature type="domain" description="Xylose isomerase-like TIM barrel" evidence="1">
    <location>
        <begin position="21"/>
        <end position="256"/>
    </location>
</feature>
<dbReference type="PANTHER" id="PTHR12110:SF21">
    <property type="entry name" value="XYLOSE ISOMERASE-LIKE TIM BARREL DOMAIN-CONTAINING PROTEIN"/>
    <property type="match status" value="1"/>
</dbReference>
<proteinExistence type="predicted"/>
<dbReference type="Proteomes" id="UP001500339">
    <property type="component" value="Unassembled WGS sequence"/>
</dbReference>
<dbReference type="GO" id="GO:0016853">
    <property type="term" value="F:isomerase activity"/>
    <property type="evidence" value="ECO:0007669"/>
    <property type="project" value="UniProtKB-KW"/>
</dbReference>
<keyword evidence="2" id="KW-0413">Isomerase</keyword>
<dbReference type="InterPro" id="IPR050312">
    <property type="entry name" value="IolE/XylAMocC-like"/>
</dbReference>
<protein>
    <submittedName>
        <fullName evidence="2">Sugar phosphate isomerase/epimerase</fullName>
    </submittedName>
</protein>
<dbReference type="Gene3D" id="3.20.20.150">
    <property type="entry name" value="Divalent-metal-dependent TIM barrel enzymes"/>
    <property type="match status" value="1"/>
</dbReference>
<comment type="caution">
    <text evidence="2">The sequence shown here is derived from an EMBL/GenBank/DDBJ whole genome shotgun (WGS) entry which is preliminary data.</text>
</comment>
<organism evidence="2 3">
    <name type="scientific">Clostridium malenominatum</name>
    <dbReference type="NCBI Taxonomy" id="1539"/>
    <lineage>
        <taxon>Bacteria</taxon>
        <taxon>Bacillati</taxon>
        <taxon>Bacillota</taxon>
        <taxon>Clostridia</taxon>
        <taxon>Eubacteriales</taxon>
        <taxon>Clostridiaceae</taxon>
        <taxon>Clostridium</taxon>
    </lineage>
</organism>
<evidence type="ECO:0000313" key="2">
    <source>
        <dbReference type="EMBL" id="GAA0731072.1"/>
    </source>
</evidence>
<dbReference type="InterPro" id="IPR036237">
    <property type="entry name" value="Xyl_isomerase-like_sf"/>
</dbReference>
<evidence type="ECO:0000313" key="3">
    <source>
        <dbReference type="Proteomes" id="UP001500339"/>
    </source>
</evidence>
<evidence type="ECO:0000259" key="1">
    <source>
        <dbReference type="Pfam" id="PF01261"/>
    </source>
</evidence>
<name>A0ABN1J7L3_9CLOT</name>
<reference evidence="2 3" key="1">
    <citation type="journal article" date="2019" name="Int. J. Syst. Evol. Microbiol.">
        <title>The Global Catalogue of Microorganisms (GCM) 10K type strain sequencing project: providing services to taxonomists for standard genome sequencing and annotation.</title>
        <authorList>
            <consortium name="The Broad Institute Genomics Platform"/>
            <consortium name="The Broad Institute Genome Sequencing Center for Infectious Disease"/>
            <person name="Wu L."/>
            <person name="Ma J."/>
        </authorList>
    </citation>
    <scope>NUCLEOTIDE SEQUENCE [LARGE SCALE GENOMIC DNA]</scope>
    <source>
        <strain evidence="2 3">JCM 1405</strain>
    </source>
</reference>
<dbReference type="InterPro" id="IPR013022">
    <property type="entry name" value="Xyl_isomerase-like_TIM-brl"/>
</dbReference>
<gene>
    <name evidence="2" type="ORF">GCM10008905_33100</name>
</gene>
<accession>A0ABN1J7L3</accession>
<dbReference type="EMBL" id="BAAACF010000012">
    <property type="protein sequence ID" value="GAA0731072.1"/>
    <property type="molecule type" value="Genomic_DNA"/>
</dbReference>
<keyword evidence="3" id="KW-1185">Reference proteome</keyword>
<dbReference type="SUPFAM" id="SSF51658">
    <property type="entry name" value="Xylose isomerase-like"/>
    <property type="match status" value="1"/>
</dbReference>